<feature type="region of interest" description="Disordered" evidence="3">
    <location>
        <begin position="242"/>
        <end position="263"/>
    </location>
</feature>
<sequence length="263" mass="28513">MTSKKNIVIAFDLYGTLLSIESIAKELATHFGDEKAGSIAALWRRYQLEYTWRMNSMGLYKPFSDITRTSLQHALAEHSVTLSSTNITNLMKAYDSLGTFPDVEPGLKAVSSDPSISAYVFSNGTDAMVSSSVNQSPSLSPQSSVFKGLITVQEVELFKPHPKVYYHLAEEVGKTKEEMGSIWLVSGNPFDVVGARAVGMQAAWVDRAEKGWSDRLGELASGGPTLVVSGVEDAVRKIKNWTEKKGEQSGAGLNKEEAAMGPG</sequence>
<feature type="compositionally biased region" description="Basic and acidic residues" evidence="3">
    <location>
        <begin position="254"/>
        <end position="263"/>
    </location>
</feature>
<dbReference type="Gene3D" id="3.40.50.1000">
    <property type="entry name" value="HAD superfamily/HAD-like"/>
    <property type="match status" value="1"/>
</dbReference>
<evidence type="ECO:0000256" key="1">
    <source>
        <dbReference type="ARBA" id="ARBA00008106"/>
    </source>
</evidence>
<dbReference type="GO" id="GO:0016791">
    <property type="term" value="F:phosphatase activity"/>
    <property type="evidence" value="ECO:0007669"/>
    <property type="project" value="UniProtKB-ARBA"/>
</dbReference>
<evidence type="ECO:0000313" key="4">
    <source>
        <dbReference type="EMBL" id="CZR57498.1"/>
    </source>
</evidence>
<dbReference type="SFLD" id="SFLDS00003">
    <property type="entry name" value="Haloacid_Dehalogenase"/>
    <property type="match status" value="1"/>
</dbReference>
<dbReference type="InterPro" id="IPR006439">
    <property type="entry name" value="HAD-SF_hydro_IA"/>
</dbReference>
<dbReference type="SUPFAM" id="SSF56784">
    <property type="entry name" value="HAD-like"/>
    <property type="match status" value="1"/>
</dbReference>
<dbReference type="OrthoDB" id="3256520at2759"/>
<dbReference type="STRING" id="576137.A0A1L7WXJ9"/>
<dbReference type="GO" id="GO:0019120">
    <property type="term" value="F:hydrolase activity, acting on acid halide bonds, in C-halide compounds"/>
    <property type="evidence" value="ECO:0007669"/>
    <property type="project" value="InterPro"/>
</dbReference>
<evidence type="ECO:0000256" key="2">
    <source>
        <dbReference type="ARBA" id="ARBA00022801"/>
    </source>
</evidence>
<accession>A0A1L7WXJ9</accession>
<dbReference type="NCBIfam" id="TIGR01428">
    <property type="entry name" value="HAD_type_II"/>
    <property type="match status" value="1"/>
</dbReference>
<dbReference type="PRINTS" id="PR00413">
    <property type="entry name" value="HADHALOGNASE"/>
</dbReference>
<dbReference type="InterPro" id="IPR051540">
    <property type="entry name" value="S-2-haloacid_dehalogenase"/>
</dbReference>
<evidence type="ECO:0000313" key="5">
    <source>
        <dbReference type="Proteomes" id="UP000184330"/>
    </source>
</evidence>
<dbReference type="Proteomes" id="UP000184330">
    <property type="component" value="Unassembled WGS sequence"/>
</dbReference>
<dbReference type="AlphaFoldDB" id="A0A1L7WXJ9"/>
<dbReference type="EMBL" id="FJOG01000010">
    <property type="protein sequence ID" value="CZR57498.1"/>
    <property type="molecule type" value="Genomic_DNA"/>
</dbReference>
<organism evidence="4 5">
    <name type="scientific">Phialocephala subalpina</name>
    <dbReference type="NCBI Taxonomy" id="576137"/>
    <lineage>
        <taxon>Eukaryota</taxon>
        <taxon>Fungi</taxon>
        <taxon>Dikarya</taxon>
        <taxon>Ascomycota</taxon>
        <taxon>Pezizomycotina</taxon>
        <taxon>Leotiomycetes</taxon>
        <taxon>Helotiales</taxon>
        <taxon>Mollisiaceae</taxon>
        <taxon>Phialocephala</taxon>
        <taxon>Phialocephala fortinii species complex</taxon>
    </lineage>
</organism>
<dbReference type="InterPro" id="IPR006328">
    <property type="entry name" value="2-HAD"/>
</dbReference>
<name>A0A1L7WXJ9_9HELO</name>
<dbReference type="Pfam" id="PF00702">
    <property type="entry name" value="Hydrolase"/>
    <property type="match status" value="1"/>
</dbReference>
<dbReference type="PANTHER" id="PTHR43316">
    <property type="entry name" value="HYDROLASE, HALOACID DELAHOGENASE-RELATED"/>
    <property type="match status" value="1"/>
</dbReference>
<comment type="similarity">
    <text evidence="1">Belongs to the HAD-like hydrolase superfamily. S-2-haloalkanoic acid dehalogenase family.</text>
</comment>
<dbReference type="InterPro" id="IPR036412">
    <property type="entry name" value="HAD-like_sf"/>
</dbReference>
<gene>
    <name evidence="4" type="ORF">PAC_07387</name>
</gene>
<evidence type="ECO:0000256" key="3">
    <source>
        <dbReference type="SAM" id="MobiDB-lite"/>
    </source>
</evidence>
<protein>
    <submittedName>
        <fullName evidence="4">Related to 2-haloalkanoic acid dehalogenase</fullName>
    </submittedName>
</protein>
<dbReference type="PANTHER" id="PTHR43316:SF3">
    <property type="entry name" value="HALOACID DEHALOGENASE, TYPE II (AFU_ORTHOLOGUE AFUA_2G07750)-RELATED"/>
    <property type="match status" value="1"/>
</dbReference>
<dbReference type="InterPro" id="IPR023198">
    <property type="entry name" value="PGP-like_dom2"/>
</dbReference>
<dbReference type="NCBIfam" id="TIGR01493">
    <property type="entry name" value="HAD-SF-IA-v2"/>
    <property type="match status" value="1"/>
</dbReference>
<keyword evidence="2" id="KW-0378">Hydrolase</keyword>
<reference evidence="4 5" key="1">
    <citation type="submission" date="2016-03" db="EMBL/GenBank/DDBJ databases">
        <authorList>
            <person name="Ploux O."/>
        </authorList>
    </citation>
    <scope>NUCLEOTIDE SEQUENCE [LARGE SCALE GENOMIC DNA]</scope>
    <source>
        <strain evidence="4 5">UAMH 11012</strain>
    </source>
</reference>
<dbReference type="InterPro" id="IPR023214">
    <property type="entry name" value="HAD_sf"/>
</dbReference>
<dbReference type="SFLD" id="SFLDG01129">
    <property type="entry name" value="C1.5:_HAD__Beta-PGM__Phosphata"/>
    <property type="match status" value="1"/>
</dbReference>
<keyword evidence="5" id="KW-1185">Reference proteome</keyword>
<proteinExistence type="inferred from homology"/>
<dbReference type="Gene3D" id="1.10.150.240">
    <property type="entry name" value="Putative phosphatase, domain 2"/>
    <property type="match status" value="1"/>
</dbReference>